<dbReference type="Pfam" id="PF00725">
    <property type="entry name" value="3HCDH"/>
    <property type="match status" value="1"/>
</dbReference>
<dbReference type="InterPro" id="IPR036291">
    <property type="entry name" value="NAD(P)-bd_dom_sf"/>
</dbReference>
<dbReference type="Gene3D" id="3.90.226.10">
    <property type="entry name" value="2-enoyl-CoA Hydratase, Chain A, domain 1"/>
    <property type="match status" value="1"/>
</dbReference>
<comment type="similarity">
    <text evidence="2">In the central section; belongs to the 3-hydroxyacyl-CoA dehydrogenase family.</text>
</comment>
<evidence type="ECO:0000256" key="7">
    <source>
        <dbReference type="ARBA" id="ARBA00023098"/>
    </source>
</evidence>
<dbReference type="Gene3D" id="3.40.50.720">
    <property type="entry name" value="NAD(P)-binding Rossmann-like Domain"/>
    <property type="match status" value="1"/>
</dbReference>
<keyword evidence="4" id="KW-0442">Lipid degradation</keyword>
<keyword evidence="6" id="KW-0520">NAD</keyword>
<proteinExistence type="inferred from homology"/>
<evidence type="ECO:0000256" key="2">
    <source>
        <dbReference type="ARBA" id="ARBA00007005"/>
    </source>
</evidence>
<name>A0A9W6INB9_9PROT</name>
<evidence type="ECO:0000256" key="1">
    <source>
        <dbReference type="ARBA" id="ARBA00005005"/>
    </source>
</evidence>
<keyword evidence="9" id="KW-0511">Multifunctional enzyme</keyword>
<evidence type="ECO:0000256" key="5">
    <source>
        <dbReference type="ARBA" id="ARBA00023002"/>
    </source>
</evidence>
<comment type="caution">
    <text evidence="13">The sequence shown here is derived from an EMBL/GenBank/DDBJ whole genome shotgun (WGS) entry which is preliminary data.</text>
</comment>
<reference evidence="13" key="1">
    <citation type="journal article" date="2014" name="Int. J. Syst. Evol. Microbiol.">
        <title>Complete genome sequence of Corynebacterium casei LMG S-19264T (=DSM 44701T), isolated from a smear-ripened cheese.</title>
        <authorList>
            <consortium name="US DOE Joint Genome Institute (JGI-PGF)"/>
            <person name="Walter F."/>
            <person name="Albersmeier A."/>
            <person name="Kalinowski J."/>
            <person name="Ruckert C."/>
        </authorList>
    </citation>
    <scope>NUCLEOTIDE SEQUENCE</scope>
    <source>
        <strain evidence="13">VKM B-1513</strain>
    </source>
</reference>
<evidence type="ECO:0000313" key="13">
    <source>
        <dbReference type="EMBL" id="GLK52116.1"/>
    </source>
</evidence>
<dbReference type="SUPFAM" id="SSF51735">
    <property type="entry name" value="NAD(P)-binding Rossmann-fold domains"/>
    <property type="match status" value="1"/>
</dbReference>
<dbReference type="PANTHER" id="PTHR43612">
    <property type="entry name" value="TRIFUNCTIONAL ENZYME SUBUNIT ALPHA"/>
    <property type="match status" value="1"/>
</dbReference>
<dbReference type="EMBL" id="BSFE01000003">
    <property type="protein sequence ID" value="GLK52116.1"/>
    <property type="molecule type" value="Genomic_DNA"/>
</dbReference>
<keyword evidence="3" id="KW-0276">Fatty acid metabolism</keyword>
<sequence>MSLKNFTLETDKDGIALVTFDSPGKSMNVISADVMDDFDALTKTIIEDDSIKGVVITSGKDAFCAGADLSELGGANDALAKLPEEEMKQKLFEQCFRLNKTFRALETCGKPIAAAINGLALGGGFEIALACHYRVMPSDNPKAKLGLPEAMVGVLPGGGGTQRLPRLVGVMNAAPVLLQGQQLDAAKAQGLGIADAVVPLAELVAKAREIVKEDPKGAKQPWDGDKFKFPGGGPYHPAGAQVFGAASPMLRKNTYGNYPAQRYILSCVYEGSQVSMDQAIRIESRYFTKLLLRPESRNMIRSIFLSKQDLDKGGRRPASQSKADIKKIAIIGAGFMGAGIATVSAQAGIEIVLIDATQEGAEKGKKHCTDHFEKGVARGKLTQDKADALAALITPTTDYTLIKDVDLVVEAVFENSELKAKITRMAEEQIGETAVFGSNTSSIPITDLAKASARPANFIGIHFFSPVEKMNLVEIIMGGETGDYALSRAIDFVTKIKKTPIVVADTRGFYANRCVMRYVGEGLKMLGEGVKPALIENAARMAGMPVGPLSLQDEVALDLGVKLIKQTKADLGDKYQPSGTEPILFKMVEDYDRLGRKNGKGFYDYPSEKGQPKRLWPELEQFAPGGQYAAEQPTADEVKDRILYTQALEAARCMEEEIVADPREADVGSILGWGFAPYTGGTLSFIDTVGAKAFVKRAEELEAKYGDQFKVPALLKEMAEKGETFYGRFGTKEAAAA</sequence>
<dbReference type="InterPro" id="IPR001753">
    <property type="entry name" value="Enoyl-CoA_hydra/iso"/>
</dbReference>
<dbReference type="Pfam" id="PF02737">
    <property type="entry name" value="3HCDH_N"/>
    <property type="match status" value="1"/>
</dbReference>
<keyword evidence="7" id="KW-0443">Lipid metabolism</keyword>
<accession>A0A9W6INB9</accession>
<dbReference type="InterPro" id="IPR006108">
    <property type="entry name" value="3HC_DH_C"/>
</dbReference>
<evidence type="ECO:0000256" key="6">
    <source>
        <dbReference type="ARBA" id="ARBA00023027"/>
    </source>
</evidence>
<dbReference type="GO" id="GO:0004300">
    <property type="term" value="F:enoyl-CoA hydratase activity"/>
    <property type="evidence" value="ECO:0007669"/>
    <property type="project" value="TreeGrafter"/>
</dbReference>
<dbReference type="AlphaFoldDB" id="A0A9W6INB9"/>
<dbReference type="RefSeq" id="WP_271186480.1">
    <property type="nucleotide sequence ID" value="NZ_BSFE01000003.1"/>
</dbReference>
<evidence type="ECO:0000256" key="9">
    <source>
        <dbReference type="ARBA" id="ARBA00023268"/>
    </source>
</evidence>
<feature type="domain" description="3-hydroxyacyl-CoA dehydrogenase NAD binding" evidence="12">
    <location>
        <begin position="327"/>
        <end position="505"/>
    </location>
</feature>
<comment type="catalytic activity">
    <reaction evidence="10">
        <text>a (3S)-3-hydroxyacyl-CoA + NAD(+) = a 3-oxoacyl-CoA + NADH + H(+)</text>
        <dbReference type="Rhea" id="RHEA:22432"/>
        <dbReference type="ChEBI" id="CHEBI:15378"/>
        <dbReference type="ChEBI" id="CHEBI:57318"/>
        <dbReference type="ChEBI" id="CHEBI:57540"/>
        <dbReference type="ChEBI" id="CHEBI:57945"/>
        <dbReference type="ChEBI" id="CHEBI:90726"/>
        <dbReference type="EC" id="1.1.1.35"/>
    </reaction>
</comment>
<dbReference type="PANTHER" id="PTHR43612:SF3">
    <property type="entry name" value="TRIFUNCTIONAL ENZYME SUBUNIT ALPHA, MITOCHONDRIAL"/>
    <property type="match status" value="1"/>
</dbReference>
<evidence type="ECO:0000259" key="11">
    <source>
        <dbReference type="Pfam" id="PF00725"/>
    </source>
</evidence>
<keyword evidence="8" id="KW-0456">Lyase</keyword>
<feature type="domain" description="3-hydroxyacyl-CoA dehydrogenase C-terminal" evidence="11">
    <location>
        <begin position="508"/>
        <end position="605"/>
    </location>
</feature>
<dbReference type="InterPro" id="IPR006176">
    <property type="entry name" value="3-OHacyl-CoA_DH_NAD-bd"/>
</dbReference>
<evidence type="ECO:0000256" key="3">
    <source>
        <dbReference type="ARBA" id="ARBA00022832"/>
    </source>
</evidence>
<protein>
    <submittedName>
        <fullName evidence="13">3-hydroxyacyl-CoA dehydrogenase</fullName>
    </submittedName>
</protein>
<dbReference type="InterPro" id="IPR050136">
    <property type="entry name" value="FA_oxidation_alpha_subunit"/>
</dbReference>
<organism evidence="13 14">
    <name type="scientific">Maricaulis virginensis</name>
    <dbReference type="NCBI Taxonomy" id="144022"/>
    <lineage>
        <taxon>Bacteria</taxon>
        <taxon>Pseudomonadati</taxon>
        <taxon>Pseudomonadota</taxon>
        <taxon>Alphaproteobacteria</taxon>
        <taxon>Maricaulales</taxon>
        <taxon>Maricaulaceae</taxon>
        <taxon>Maricaulis</taxon>
    </lineage>
</organism>
<dbReference type="GO" id="GO:0006635">
    <property type="term" value="P:fatty acid beta-oxidation"/>
    <property type="evidence" value="ECO:0007669"/>
    <property type="project" value="UniProtKB-ARBA"/>
</dbReference>
<dbReference type="Pfam" id="PF00378">
    <property type="entry name" value="ECH_1"/>
    <property type="match status" value="1"/>
</dbReference>
<keyword evidence="14" id="KW-1185">Reference proteome</keyword>
<evidence type="ECO:0000256" key="4">
    <source>
        <dbReference type="ARBA" id="ARBA00022963"/>
    </source>
</evidence>
<keyword evidence="5" id="KW-0560">Oxidoreductase</keyword>
<evidence type="ECO:0000259" key="12">
    <source>
        <dbReference type="Pfam" id="PF02737"/>
    </source>
</evidence>
<evidence type="ECO:0000313" key="14">
    <source>
        <dbReference type="Proteomes" id="UP001143486"/>
    </source>
</evidence>
<dbReference type="Proteomes" id="UP001143486">
    <property type="component" value="Unassembled WGS sequence"/>
</dbReference>
<gene>
    <name evidence="13" type="ORF">GCM10017621_16240</name>
</gene>
<dbReference type="InterPro" id="IPR008927">
    <property type="entry name" value="6-PGluconate_DH-like_C_sf"/>
</dbReference>
<dbReference type="GO" id="GO:0016509">
    <property type="term" value="F:long-chain (3S)-3-hydroxyacyl-CoA dehydrogenase (NAD+) activity"/>
    <property type="evidence" value="ECO:0007669"/>
    <property type="project" value="TreeGrafter"/>
</dbReference>
<comment type="pathway">
    <text evidence="1">Lipid metabolism; fatty acid beta-oxidation.</text>
</comment>
<dbReference type="Gene3D" id="1.10.1040.50">
    <property type="match status" value="1"/>
</dbReference>
<dbReference type="InterPro" id="IPR029045">
    <property type="entry name" value="ClpP/crotonase-like_dom_sf"/>
</dbReference>
<dbReference type="CDD" id="cd06558">
    <property type="entry name" value="crotonase-like"/>
    <property type="match status" value="1"/>
</dbReference>
<dbReference type="SUPFAM" id="SSF52096">
    <property type="entry name" value="ClpP/crotonase"/>
    <property type="match status" value="1"/>
</dbReference>
<reference evidence="13" key="2">
    <citation type="submission" date="2023-01" db="EMBL/GenBank/DDBJ databases">
        <authorList>
            <person name="Sun Q."/>
            <person name="Evtushenko L."/>
        </authorList>
    </citation>
    <scope>NUCLEOTIDE SEQUENCE</scope>
    <source>
        <strain evidence="13">VKM B-1513</strain>
    </source>
</reference>
<dbReference type="SUPFAM" id="SSF48179">
    <property type="entry name" value="6-phosphogluconate dehydrogenase C-terminal domain-like"/>
    <property type="match status" value="2"/>
</dbReference>
<evidence type="ECO:0000256" key="8">
    <source>
        <dbReference type="ARBA" id="ARBA00023239"/>
    </source>
</evidence>
<evidence type="ECO:0000256" key="10">
    <source>
        <dbReference type="ARBA" id="ARBA00049556"/>
    </source>
</evidence>
<dbReference type="FunFam" id="3.40.50.720:FF:000009">
    <property type="entry name" value="Fatty oxidation complex, alpha subunit"/>
    <property type="match status" value="1"/>
</dbReference>
<dbReference type="GO" id="GO:0070403">
    <property type="term" value="F:NAD+ binding"/>
    <property type="evidence" value="ECO:0007669"/>
    <property type="project" value="InterPro"/>
</dbReference>